<proteinExistence type="predicted"/>
<protein>
    <submittedName>
        <fullName evidence="1">Uncharacterized protein</fullName>
    </submittedName>
</protein>
<organism evidence="1 2">
    <name type="scientific">Sphingomonas sanguinis</name>
    <dbReference type="NCBI Taxonomy" id="33051"/>
    <lineage>
        <taxon>Bacteria</taxon>
        <taxon>Pseudomonadati</taxon>
        <taxon>Pseudomonadota</taxon>
        <taxon>Alphaproteobacteria</taxon>
        <taxon>Sphingomonadales</taxon>
        <taxon>Sphingomonadaceae</taxon>
        <taxon>Sphingomonas</taxon>
    </lineage>
</organism>
<dbReference type="RefSeq" id="WP_058733685.1">
    <property type="nucleotide sequence ID" value="NZ_LDTD01000076.1"/>
</dbReference>
<gene>
    <name evidence="1" type="ORF">NS319_11200</name>
</gene>
<evidence type="ECO:0000313" key="2">
    <source>
        <dbReference type="Proteomes" id="UP000072867"/>
    </source>
</evidence>
<reference evidence="1 2" key="1">
    <citation type="journal article" date="2016" name="Front. Microbiol.">
        <title>Genomic Resource of Rice Seed Associated Bacteria.</title>
        <authorList>
            <person name="Midha S."/>
            <person name="Bansal K."/>
            <person name="Sharma S."/>
            <person name="Kumar N."/>
            <person name="Patil P.P."/>
            <person name="Chaudhry V."/>
            <person name="Patil P.B."/>
        </authorList>
    </citation>
    <scope>NUCLEOTIDE SEQUENCE [LARGE SCALE GENOMIC DNA]</scope>
    <source>
        <strain evidence="1 2">NS319</strain>
    </source>
</reference>
<comment type="caution">
    <text evidence="1">The sequence shown here is derived from an EMBL/GenBank/DDBJ whole genome shotgun (WGS) entry which is preliminary data.</text>
</comment>
<name>A0A147HVZ9_9SPHN</name>
<dbReference type="PATRIC" id="fig|33051.3.peg.3442"/>
<dbReference type="AlphaFoldDB" id="A0A147HVZ9"/>
<dbReference type="EMBL" id="LDTD01000076">
    <property type="protein sequence ID" value="KTT69106.1"/>
    <property type="molecule type" value="Genomic_DNA"/>
</dbReference>
<evidence type="ECO:0000313" key="1">
    <source>
        <dbReference type="EMBL" id="KTT69106.1"/>
    </source>
</evidence>
<dbReference type="Proteomes" id="UP000072867">
    <property type="component" value="Unassembled WGS sequence"/>
</dbReference>
<sequence>MQFDDATIHNLAAEMFWRMADECGVGEVNERVLATEGRCLLEHRFDNDLWREYPLFSLPDDEVTRVLKAVAFEALDFTRNQQNMIGQVYLEDREGGRSPSAAQLDTQPLAKAPTFSSNRAIERIGRLCLRHPLPAVVFADSVPTAAVIQVDDTATALGFDLPMFLNVAGRQQFGDDTVILTGYFFIPVPDVTTGDLWNHVIQNSHRNVQGNTLQTSDGEWVIRYEWPAPKSAFSWFRRS</sequence>
<accession>A0A147HVZ9</accession>